<accession>A0ACA9PTZ5</accession>
<feature type="non-terminal residue" evidence="1">
    <location>
        <position position="1"/>
    </location>
</feature>
<keyword evidence="2" id="KW-1185">Reference proteome</keyword>
<protein>
    <submittedName>
        <fullName evidence="1">3686_t:CDS:1</fullName>
    </submittedName>
</protein>
<proteinExistence type="predicted"/>
<evidence type="ECO:0000313" key="2">
    <source>
        <dbReference type="Proteomes" id="UP000789860"/>
    </source>
</evidence>
<name>A0ACA9PTZ5_9GLOM</name>
<feature type="non-terminal residue" evidence="1">
    <location>
        <position position="53"/>
    </location>
</feature>
<dbReference type="Proteomes" id="UP000789860">
    <property type="component" value="Unassembled WGS sequence"/>
</dbReference>
<organism evidence="1 2">
    <name type="scientific">Scutellospora calospora</name>
    <dbReference type="NCBI Taxonomy" id="85575"/>
    <lineage>
        <taxon>Eukaryota</taxon>
        <taxon>Fungi</taxon>
        <taxon>Fungi incertae sedis</taxon>
        <taxon>Mucoromycota</taxon>
        <taxon>Glomeromycotina</taxon>
        <taxon>Glomeromycetes</taxon>
        <taxon>Diversisporales</taxon>
        <taxon>Gigasporaceae</taxon>
        <taxon>Scutellospora</taxon>
    </lineage>
</organism>
<evidence type="ECO:0000313" key="1">
    <source>
        <dbReference type="EMBL" id="CAG8722431.1"/>
    </source>
</evidence>
<reference evidence="1" key="1">
    <citation type="submission" date="2021-06" db="EMBL/GenBank/DDBJ databases">
        <authorList>
            <person name="Kallberg Y."/>
            <person name="Tangrot J."/>
            <person name="Rosling A."/>
        </authorList>
    </citation>
    <scope>NUCLEOTIDE SEQUENCE</scope>
    <source>
        <strain evidence="1">AU212A</strain>
    </source>
</reference>
<sequence length="53" mass="6085">LSVIKVIETIKTANEGTEFCTAEIWIFVSDNKMHNDNVSLFPVIFWRCLVSQP</sequence>
<gene>
    <name evidence="1" type="ORF">SCALOS_LOCUS11306</name>
</gene>
<dbReference type="EMBL" id="CAJVPM010048181">
    <property type="protein sequence ID" value="CAG8722431.1"/>
    <property type="molecule type" value="Genomic_DNA"/>
</dbReference>
<comment type="caution">
    <text evidence="1">The sequence shown here is derived from an EMBL/GenBank/DDBJ whole genome shotgun (WGS) entry which is preliminary data.</text>
</comment>